<dbReference type="EMBL" id="QKLU01000001">
    <property type="protein sequence ID" value="PYF76562.1"/>
    <property type="molecule type" value="Genomic_DNA"/>
</dbReference>
<dbReference type="Gene3D" id="3.40.5.30">
    <property type="entry name" value="(Trans)glycosidases - domain 2"/>
    <property type="match status" value="1"/>
</dbReference>
<dbReference type="Proteomes" id="UP000248198">
    <property type="component" value="Unassembled WGS sequence"/>
</dbReference>
<name>A0A318UJN2_9SPHI</name>
<feature type="chain" id="PRO_5016261154" description="chitinase" evidence="7">
    <location>
        <begin position="18"/>
        <end position="343"/>
    </location>
</feature>
<dbReference type="SUPFAM" id="SSF51445">
    <property type="entry name" value="(Trans)glycosidases"/>
    <property type="match status" value="1"/>
</dbReference>
<dbReference type="Pfam" id="PF00704">
    <property type="entry name" value="Glyco_hydro_18"/>
    <property type="match status" value="1"/>
</dbReference>
<evidence type="ECO:0000313" key="9">
    <source>
        <dbReference type="EMBL" id="PYF76562.1"/>
    </source>
</evidence>
<keyword evidence="3 5" id="KW-0378">Hydrolase</keyword>
<dbReference type="SMART" id="SM00636">
    <property type="entry name" value="Glyco_18"/>
    <property type="match status" value="1"/>
</dbReference>
<sequence>MKRILYMAMFALLILQACNKKVNWVPDDPPKVQRQAPAGAYVPDNSFKIVTYFSASREPDSVATEKYKMMTHLNYAFLYPNADGSLQALTQPARFKTVIKRAKENGVKTAIALAGPEATYTILAASPGSRTRLVKNVLQFVLDNELDGVDMDWEYPRANNGNLVTYEALMVEMADSLHKWHKYLSAAITPAVYAGTVRDGISAKTIAVTDFFNIMVYDGIGWDSTSPGQHASYKMAEASLDVWLQTKGMPKEKAILGFPAYGKESGNAAIAYRDLLRRGADPKSDVFTVSGLLYYYNGTEMVKNKALLAKARANGMMMWELYQDANGSNSLLKTANDALGRKY</sequence>
<gene>
    <name evidence="9" type="ORF">B0O44_10133</name>
</gene>
<comment type="similarity">
    <text evidence="6">Belongs to the glycosyl hydrolase 18 family.</text>
</comment>
<dbReference type="RefSeq" id="WP_110826685.1">
    <property type="nucleotide sequence ID" value="NZ_QKLU01000001.1"/>
</dbReference>
<keyword evidence="7" id="KW-0732">Signal</keyword>
<evidence type="ECO:0000313" key="10">
    <source>
        <dbReference type="Proteomes" id="UP000248198"/>
    </source>
</evidence>
<evidence type="ECO:0000256" key="3">
    <source>
        <dbReference type="ARBA" id="ARBA00022801"/>
    </source>
</evidence>
<dbReference type="PANTHER" id="PTHR11177">
    <property type="entry name" value="CHITINASE"/>
    <property type="match status" value="1"/>
</dbReference>
<protein>
    <recommendedName>
        <fullName evidence="2">chitinase</fullName>
        <ecNumber evidence="2">3.2.1.14</ecNumber>
    </recommendedName>
</protein>
<dbReference type="PANTHER" id="PTHR11177:SF317">
    <property type="entry name" value="CHITINASE 12-RELATED"/>
    <property type="match status" value="1"/>
</dbReference>
<dbReference type="InterPro" id="IPR011583">
    <property type="entry name" value="Chitinase_II/V-like_cat"/>
</dbReference>
<dbReference type="PROSITE" id="PS51910">
    <property type="entry name" value="GH18_2"/>
    <property type="match status" value="1"/>
</dbReference>
<evidence type="ECO:0000259" key="8">
    <source>
        <dbReference type="PROSITE" id="PS51910"/>
    </source>
</evidence>
<accession>A0A318UJN2</accession>
<evidence type="ECO:0000256" key="5">
    <source>
        <dbReference type="RuleBase" id="RU000489"/>
    </source>
</evidence>
<dbReference type="EC" id="3.2.1.14" evidence="2"/>
<keyword evidence="4 5" id="KW-0326">Glycosidase</keyword>
<organism evidence="9 10">
    <name type="scientific">Pedobacter nutrimenti</name>
    <dbReference type="NCBI Taxonomy" id="1241337"/>
    <lineage>
        <taxon>Bacteria</taxon>
        <taxon>Pseudomonadati</taxon>
        <taxon>Bacteroidota</taxon>
        <taxon>Sphingobacteriia</taxon>
        <taxon>Sphingobacteriales</taxon>
        <taxon>Sphingobacteriaceae</taxon>
        <taxon>Pedobacter</taxon>
    </lineage>
</organism>
<comment type="catalytic activity">
    <reaction evidence="1">
        <text>Random endo-hydrolysis of N-acetyl-beta-D-glucosaminide (1-&gt;4)-beta-linkages in chitin and chitodextrins.</text>
        <dbReference type="EC" id="3.2.1.14"/>
    </reaction>
</comment>
<dbReference type="GO" id="GO:0005576">
    <property type="term" value="C:extracellular region"/>
    <property type="evidence" value="ECO:0007669"/>
    <property type="project" value="TreeGrafter"/>
</dbReference>
<reference evidence="9 10" key="1">
    <citation type="submission" date="2018-06" db="EMBL/GenBank/DDBJ databases">
        <title>Genomic Encyclopedia of Archaeal and Bacterial Type Strains, Phase II (KMG-II): from individual species to whole genera.</title>
        <authorList>
            <person name="Goeker M."/>
        </authorList>
    </citation>
    <scope>NUCLEOTIDE SEQUENCE [LARGE SCALE GENOMIC DNA]</scope>
    <source>
        <strain evidence="9 10">DSM 27372</strain>
    </source>
</reference>
<evidence type="ECO:0000256" key="6">
    <source>
        <dbReference type="RuleBase" id="RU004453"/>
    </source>
</evidence>
<dbReference type="AlphaFoldDB" id="A0A318UJN2"/>
<proteinExistence type="inferred from homology"/>
<dbReference type="OrthoDB" id="9775889at2"/>
<dbReference type="InterPro" id="IPR050314">
    <property type="entry name" value="Glycosyl_Hydrlase_18"/>
</dbReference>
<feature type="signal peptide" evidence="7">
    <location>
        <begin position="1"/>
        <end position="17"/>
    </location>
</feature>
<dbReference type="InterPro" id="IPR001223">
    <property type="entry name" value="Glyco_hydro18_cat"/>
</dbReference>
<dbReference type="Gene3D" id="3.20.20.80">
    <property type="entry name" value="Glycosidases"/>
    <property type="match status" value="1"/>
</dbReference>
<feature type="domain" description="GH18" evidence="8">
    <location>
        <begin position="47"/>
        <end position="342"/>
    </location>
</feature>
<dbReference type="GO" id="GO:0008843">
    <property type="term" value="F:endochitinase activity"/>
    <property type="evidence" value="ECO:0007669"/>
    <property type="project" value="UniProtKB-EC"/>
</dbReference>
<dbReference type="PROSITE" id="PS51257">
    <property type="entry name" value="PROKAR_LIPOPROTEIN"/>
    <property type="match status" value="1"/>
</dbReference>
<keyword evidence="10" id="KW-1185">Reference proteome</keyword>
<dbReference type="GO" id="GO:0006032">
    <property type="term" value="P:chitin catabolic process"/>
    <property type="evidence" value="ECO:0007669"/>
    <property type="project" value="TreeGrafter"/>
</dbReference>
<evidence type="ECO:0000256" key="2">
    <source>
        <dbReference type="ARBA" id="ARBA00012729"/>
    </source>
</evidence>
<dbReference type="InterPro" id="IPR001579">
    <property type="entry name" value="Glyco_hydro_18_chit_AS"/>
</dbReference>
<evidence type="ECO:0000256" key="7">
    <source>
        <dbReference type="SAM" id="SignalP"/>
    </source>
</evidence>
<comment type="caution">
    <text evidence="9">The sequence shown here is derived from an EMBL/GenBank/DDBJ whole genome shotgun (WGS) entry which is preliminary data.</text>
</comment>
<evidence type="ECO:0000256" key="4">
    <source>
        <dbReference type="ARBA" id="ARBA00023295"/>
    </source>
</evidence>
<dbReference type="InterPro" id="IPR017853">
    <property type="entry name" value="GH"/>
</dbReference>
<dbReference type="GO" id="GO:0008061">
    <property type="term" value="F:chitin binding"/>
    <property type="evidence" value="ECO:0007669"/>
    <property type="project" value="InterPro"/>
</dbReference>
<evidence type="ECO:0000256" key="1">
    <source>
        <dbReference type="ARBA" id="ARBA00000822"/>
    </source>
</evidence>
<dbReference type="PROSITE" id="PS01095">
    <property type="entry name" value="GH18_1"/>
    <property type="match status" value="1"/>
</dbReference>
<dbReference type="GO" id="GO:0005975">
    <property type="term" value="P:carbohydrate metabolic process"/>
    <property type="evidence" value="ECO:0007669"/>
    <property type="project" value="InterPro"/>
</dbReference>